<keyword evidence="7 12" id="KW-0456">Lyase</keyword>
<dbReference type="RefSeq" id="WP_068246115.1">
    <property type="nucleotide sequence ID" value="NZ_LPUY01000085.1"/>
</dbReference>
<dbReference type="Gene3D" id="3.40.640.10">
    <property type="entry name" value="Type I PLP-dependent aspartate aminotransferase-like (Major domain)"/>
    <property type="match status" value="1"/>
</dbReference>
<dbReference type="NCBIfam" id="TIGR01140">
    <property type="entry name" value="L_thr_O3P_dcar"/>
    <property type="match status" value="1"/>
</dbReference>
<evidence type="ECO:0000313" key="12">
    <source>
        <dbReference type="EMBL" id="KUP91882.1"/>
    </source>
</evidence>
<comment type="pathway">
    <text evidence="3">Cofactor biosynthesis; adenosylcobalamin biosynthesis.</text>
</comment>
<evidence type="ECO:0000256" key="3">
    <source>
        <dbReference type="ARBA" id="ARBA00004953"/>
    </source>
</evidence>
<dbReference type="InterPro" id="IPR004839">
    <property type="entry name" value="Aminotransferase_I/II_large"/>
</dbReference>
<evidence type="ECO:0000313" key="13">
    <source>
        <dbReference type="Proteomes" id="UP000068382"/>
    </source>
</evidence>
<dbReference type="Proteomes" id="UP000068382">
    <property type="component" value="Unassembled WGS sequence"/>
</dbReference>
<evidence type="ECO:0000256" key="8">
    <source>
        <dbReference type="ARBA" id="ARBA00029996"/>
    </source>
</evidence>
<dbReference type="Pfam" id="PF00155">
    <property type="entry name" value="Aminotran_1_2"/>
    <property type="match status" value="1"/>
</dbReference>
<feature type="compositionally biased region" description="Polar residues" evidence="10">
    <location>
        <begin position="1"/>
        <end position="13"/>
    </location>
</feature>
<name>A0A132BV01_9RHOB</name>
<dbReference type="PATRIC" id="fig|1768241.3.peg.3449"/>
<dbReference type="Gene3D" id="3.90.1150.10">
    <property type="entry name" value="Aspartate Aminotransferase, domain 1"/>
    <property type="match status" value="1"/>
</dbReference>
<protein>
    <recommendedName>
        <fullName evidence="4">threonine-phosphate decarboxylase</fullName>
        <ecNumber evidence="4">4.1.1.81</ecNumber>
    </recommendedName>
    <alternativeName>
        <fullName evidence="8">L-threonine-O-3-phosphate decarboxylase</fullName>
    </alternativeName>
</protein>
<evidence type="ECO:0000256" key="2">
    <source>
        <dbReference type="ARBA" id="ARBA00003444"/>
    </source>
</evidence>
<dbReference type="UniPathway" id="UPA00148"/>
<accession>A0A132BV01</accession>
<dbReference type="InterPro" id="IPR015424">
    <property type="entry name" value="PyrdxlP-dep_Trfase"/>
</dbReference>
<dbReference type="EMBL" id="LPUY01000085">
    <property type="protein sequence ID" value="KUP91882.1"/>
    <property type="molecule type" value="Genomic_DNA"/>
</dbReference>
<gene>
    <name evidence="12" type="primary">cobD</name>
    <name evidence="12" type="ORF">TRIHO_33020</name>
</gene>
<dbReference type="InterPro" id="IPR004838">
    <property type="entry name" value="NHTrfase_class1_PyrdxlP-BS"/>
</dbReference>
<organism evidence="12 13">
    <name type="scientific">Tritonibacter horizontis</name>
    <dbReference type="NCBI Taxonomy" id="1768241"/>
    <lineage>
        <taxon>Bacteria</taxon>
        <taxon>Pseudomonadati</taxon>
        <taxon>Pseudomonadota</taxon>
        <taxon>Alphaproteobacteria</taxon>
        <taxon>Rhodobacterales</taxon>
        <taxon>Paracoccaceae</taxon>
        <taxon>Tritonibacter</taxon>
    </lineage>
</organism>
<dbReference type="InterPro" id="IPR015421">
    <property type="entry name" value="PyrdxlP-dep_Trfase_major"/>
</dbReference>
<comment type="caution">
    <text evidence="12">The sequence shown here is derived from an EMBL/GenBank/DDBJ whole genome shotgun (WGS) entry which is preliminary data.</text>
</comment>
<dbReference type="InterPro" id="IPR015422">
    <property type="entry name" value="PyrdxlP-dep_Trfase_small"/>
</dbReference>
<keyword evidence="13" id="KW-1185">Reference proteome</keyword>
<dbReference type="CDD" id="cd00609">
    <property type="entry name" value="AAT_like"/>
    <property type="match status" value="1"/>
</dbReference>
<dbReference type="PANTHER" id="PTHR42885:SF1">
    <property type="entry name" value="THREONINE-PHOSPHATE DECARBOXYLASE"/>
    <property type="match status" value="1"/>
</dbReference>
<evidence type="ECO:0000256" key="7">
    <source>
        <dbReference type="ARBA" id="ARBA00023239"/>
    </source>
</evidence>
<dbReference type="SUPFAM" id="SSF53383">
    <property type="entry name" value="PLP-dependent transferases"/>
    <property type="match status" value="1"/>
</dbReference>
<dbReference type="AlphaFoldDB" id="A0A132BV01"/>
<feature type="domain" description="Aminotransferase class I/classII large" evidence="11">
    <location>
        <begin position="62"/>
        <end position="306"/>
    </location>
</feature>
<evidence type="ECO:0000256" key="1">
    <source>
        <dbReference type="ARBA" id="ARBA00001933"/>
    </source>
</evidence>
<reference evidence="12 13" key="1">
    <citation type="submission" date="2015-12" db="EMBL/GenBank/DDBJ databases">
        <title>Genome sequence of the marine Rhodobacteraceae strain O3.65, Candidatus Tritonibacter horizontis.</title>
        <authorList>
            <person name="Poehlein A."/>
            <person name="Giebel H.A."/>
            <person name="Voget S."/>
            <person name="Brinkhoff T."/>
        </authorList>
    </citation>
    <scope>NUCLEOTIDE SEQUENCE [LARGE SCALE GENOMIC DNA]</scope>
    <source>
        <strain evidence="12 13">O3.65</strain>
    </source>
</reference>
<dbReference type="EC" id="4.1.1.81" evidence="4"/>
<proteinExistence type="predicted"/>
<evidence type="ECO:0000256" key="9">
    <source>
        <dbReference type="ARBA" id="ARBA00048531"/>
    </source>
</evidence>
<dbReference type="GO" id="GO:0009236">
    <property type="term" value="P:cobalamin biosynthetic process"/>
    <property type="evidence" value="ECO:0007669"/>
    <property type="project" value="UniProtKB-UniPathway"/>
</dbReference>
<keyword evidence="6" id="KW-0663">Pyridoxal phosphate</keyword>
<feature type="region of interest" description="Disordered" evidence="10">
    <location>
        <begin position="1"/>
        <end position="34"/>
    </location>
</feature>
<evidence type="ECO:0000256" key="6">
    <source>
        <dbReference type="ARBA" id="ARBA00022898"/>
    </source>
</evidence>
<comment type="cofactor">
    <cofactor evidence="1">
        <name>pyridoxal 5'-phosphate</name>
        <dbReference type="ChEBI" id="CHEBI:597326"/>
    </cofactor>
</comment>
<evidence type="ECO:0000259" key="11">
    <source>
        <dbReference type="Pfam" id="PF00155"/>
    </source>
</evidence>
<dbReference type="OrthoDB" id="9799304at2"/>
<dbReference type="InterPro" id="IPR005860">
    <property type="entry name" value="CobD"/>
</dbReference>
<comment type="function">
    <text evidence="2">Decarboxylates L-threonine-O-3-phosphate to yield (R)-1-amino-2-propanol O-2-phosphate, the precursor for the linkage between the nucleotide loop and the corrin ring in cobalamin.</text>
</comment>
<sequence>MADPSISATSGPQTAAPEGTAETGRDHGGNLGAAMAKFGGRRADWIDLSTGINPTPYPLPQLTTEDWTALPDRAAQMALIEAARRFWSVPEGADILAAPGASALIARLPALRPARSVRIETPTYNEHAAAFAQQGWQVQSAGPAEAQVAVHPNNPDGRMWLAEELTAPFCVIDESFCDICPAQSLIAHAALPGTVVLKSFGKFWGLAGLRLGFAIGDPDLIAALRDAMGPWAVSGPALRVGTAALCDLDWADATRRYLADAASRLDQLMQRAGAQTVGGTDLFRLYDVEDAAAWQDRLARAQVWSRIFPYSTRFLRLGLPPEPRWHQLEAALS</sequence>
<comment type="catalytic activity">
    <reaction evidence="9">
        <text>O-phospho-L-threonine + H(+) = (R)-1-aminopropan-2-yl phosphate + CO2</text>
        <dbReference type="Rhea" id="RHEA:11492"/>
        <dbReference type="ChEBI" id="CHEBI:15378"/>
        <dbReference type="ChEBI" id="CHEBI:16526"/>
        <dbReference type="ChEBI" id="CHEBI:58563"/>
        <dbReference type="ChEBI" id="CHEBI:58675"/>
        <dbReference type="EC" id="4.1.1.81"/>
    </reaction>
</comment>
<evidence type="ECO:0000256" key="10">
    <source>
        <dbReference type="SAM" id="MobiDB-lite"/>
    </source>
</evidence>
<dbReference type="PANTHER" id="PTHR42885">
    <property type="entry name" value="HISTIDINOL-PHOSPHATE AMINOTRANSFERASE-RELATED"/>
    <property type="match status" value="1"/>
</dbReference>
<evidence type="ECO:0000256" key="5">
    <source>
        <dbReference type="ARBA" id="ARBA00022573"/>
    </source>
</evidence>
<dbReference type="GO" id="GO:0030170">
    <property type="term" value="F:pyridoxal phosphate binding"/>
    <property type="evidence" value="ECO:0007669"/>
    <property type="project" value="InterPro"/>
</dbReference>
<evidence type="ECO:0000256" key="4">
    <source>
        <dbReference type="ARBA" id="ARBA00012285"/>
    </source>
</evidence>
<dbReference type="GO" id="GO:0048472">
    <property type="term" value="F:threonine-phosphate decarboxylase activity"/>
    <property type="evidence" value="ECO:0007669"/>
    <property type="project" value="UniProtKB-EC"/>
</dbReference>
<keyword evidence="5" id="KW-0169">Cobalamin biosynthesis</keyword>
<dbReference type="PROSITE" id="PS00105">
    <property type="entry name" value="AA_TRANSFER_CLASS_1"/>
    <property type="match status" value="1"/>
</dbReference>